<name>A0A3S4J1X9_CITKO</name>
<sequence length="35" mass="3865">MRETEYIVTIGSANMDVAGYFACFFKLCGLQSGKN</sequence>
<dbReference type="Proteomes" id="UP000270272">
    <property type="component" value="Chromosome"/>
</dbReference>
<proteinExistence type="predicted"/>
<dbReference type="AlphaFoldDB" id="A0A3S4J1X9"/>
<reference evidence="1 2" key="1">
    <citation type="submission" date="2018-12" db="EMBL/GenBank/DDBJ databases">
        <authorList>
            <consortium name="Pathogen Informatics"/>
        </authorList>
    </citation>
    <scope>NUCLEOTIDE SEQUENCE [LARGE SCALE GENOMIC DNA]</scope>
    <source>
        <strain evidence="1 2">NCTC11075</strain>
    </source>
</reference>
<gene>
    <name evidence="1" type="ORF">NCTC11075_01079</name>
</gene>
<organism evidence="1 2">
    <name type="scientific">Citrobacter koseri</name>
    <name type="common">Citrobacter diversus</name>
    <dbReference type="NCBI Taxonomy" id="545"/>
    <lineage>
        <taxon>Bacteria</taxon>
        <taxon>Pseudomonadati</taxon>
        <taxon>Pseudomonadota</taxon>
        <taxon>Gammaproteobacteria</taxon>
        <taxon>Enterobacterales</taxon>
        <taxon>Enterobacteriaceae</taxon>
        <taxon>Citrobacter</taxon>
    </lineage>
</organism>
<evidence type="ECO:0000313" key="2">
    <source>
        <dbReference type="Proteomes" id="UP000270272"/>
    </source>
</evidence>
<accession>A0A3S4J1X9</accession>
<evidence type="ECO:0000313" key="1">
    <source>
        <dbReference type="EMBL" id="VEB86308.1"/>
    </source>
</evidence>
<keyword evidence="1" id="KW-0808">Transferase</keyword>
<protein>
    <submittedName>
        <fullName evidence="1">Pyrimidine kinase</fullName>
    </submittedName>
</protein>
<dbReference type="EMBL" id="LR134204">
    <property type="protein sequence ID" value="VEB86308.1"/>
    <property type="molecule type" value="Genomic_DNA"/>
</dbReference>
<dbReference type="GO" id="GO:0016301">
    <property type="term" value="F:kinase activity"/>
    <property type="evidence" value="ECO:0007669"/>
    <property type="project" value="UniProtKB-KW"/>
</dbReference>
<keyword evidence="1" id="KW-0418">Kinase</keyword>